<dbReference type="PANTHER" id="PTHR33144">
    <property type="entry name" value="OS10G0409366 PROTEIN-RELATED"/>
    <property type="match status" value="1"/>
</dbReference>
<dbReference type="AlphaFoldDB" id="A0A6P9EVS0"/>
<evidence type="ECO:0000256" key="1">
    <source>
        <dbReference type="SAM" id="MobiDB-lite"/>
    </source>
</evidence>
<feature type="region of interest" description="Disordered" evidence="1">
    <location>
        <begin position="371"/>
        <end position="396"/>
    </location>
</feature>
<name>A0A6P9EVS0_JUGRE</name>
<organism evidence="2 3">
    <name type="scientific">Juglans regia</name>
    <name type="common">English walnut</name>
    <dbReference type="NCBI Taxonomy" id="51240"/>
    <lineage>
        <taxon>Eukaryota</taxon>
        <taxon>Viridiplantae</taxon>
        <taxon>Streptophyta</taxon>
        <taxon>Embryophyta</taxon>
        <taxon>Tracheophyta</taxon>
        <taxon>Spermatophyta</taxon>
        <taxon>Magnoliopsida</taxon>
        <taxon>eudicotyledons</taxon>
        <taxon>Gunneridae</taxon>
        <taxon>Pentapetalae</taxon>
        <taxon>rosids</taxon>
        <taxon>fabids</taxon>
        <taxon>Fagales</taxon>
        <taxon>Juglandaceae</taxon>
        <taxon>Juglans</taxon>
    </lineage>
</organism>
<accession>A0A6P9EVS0</accession>
<dbReference type="Proteomes" id="UP000235220">
    <property type="component" value="Chromosome 11"/>
</dbReference>
<dbReference type="InterPro" id="IPR004252">
    <property type="entry name" value="Probable_transposase_24"/>
</dbReference>
<feature type="compositionally biased region" description="Polar residues" evidence="1">
    <location>
        <begin position="17"/>
        <end position="32"/>
    </location>
</feature>
<feature type="compositionally biased region" description="Polar residues" evidence="1">
    <location>
        <begin position="382"/>
        <end position="396"/>
    </location>
</feature>
<evidence type="ECO:0000313" key="3">
    <source>
        <dbReference type="RefSeq" id="XP_035551724.1"/>
    </source>
</evidence>
<feature type="compositionally biased region" description="Basic residues" evidence="1">
    <location>
        <begin position="1"/>
        <end position="16"/>
    </location>
</feature>
<dbReference type="PANTHER" id="PTHR33144:SF48">
    <property type="entry name" value="PLANT TRANSPOSASE (PTTA_EN_SPM FAMILY)"/>
    <property type="match status" value="1"/>
</dbReference>
<proteinExistence type="predicted"/>
<dbReference type="OrthoDB" id="1913335at2759"/>
<dbReference type="InParanoid" id="A0A6P9EVS0"/>
<dbReference type="KEGG" id="jre:118349892"/>
<dbReference type="RefSeq" id="XP_035551724.1">
    <property type="nucleotide sequence ID" value="XM_035695831.1"/>
</dbReference>
<feature type="region of interest" description="Disordered" evidence="1">
    <location>
        <begin position="1"/>
        <end position="48"/>
    </location>
</feature>
<dbReference type="GeneID" id="118349892"/>
<dbReference type="Pfam" id="PF03004">
    <property type="entry name" value="Transposase_24"/>
    <property type="match status" value="1"/>
</dbReference>
<reference evidence="3" key="1">
    <citation type="submission" date="2025-08" db="UniProtKB">
        <authorList>
            <consortium name="RefSeq"/>
        </authorList>
    </citation>
    <scope>IDENTIFICATION</scope>
    <source>
        <tissue evidence="3">Leaves</tissue>
    </source>
</reference>
<sequence length="429" mass="48621">MGPKRKAKTIRPHLRRQSTSIPTVHNETQSYPSLDRVAHSLPPVDGPPPSIDRMVESSPSVVCPSQPSLPRHIEISRETQSCTHVPIEQHSEAENVDLCSEIGDRFVVVVDSNGGRVKRPLHSIHDIWHLPEGERIDMELNNLGQPIKKQDSKVVRFGGLIARTNKLVPIIYKDWRSVPKTIKEEAWGLIMGKFKVPDDKLDAFKKWILKDLGKKWKDYKHELKKKLLHEKDTSAAQVVARASPDMVDLSQLAELANLWFDPEYKSKCNKNKECRKKQLVVHSGGSKSYARYAHDAQKSTGTLPNRAQLFVTTHKRKDGTHYNDETRKKVVEMEELLTQDTTSIEMGSGGTMTWASDDIYSKVMGPERPGRVRGLGFGPTPKRQTCQHSLPTSTQEDGALKEELDKMRNELTELRNLVNTFVHAQDKIK</sequence>
<protein>
    <submittedName>
        <fullName evidence="3">Uncharacterized protein LOC118349892</fullName>
    </submittedName>
</protein>
<evidence type="ECO:0000313" key="2">
    <source>
        <dbReference type="Proteomes" id="UP000235220"/>
    </source>
</evidence>
<keyword evidence="2" id="KW-1185">Reference proteome</keyword>
<gene>
    <name evidence="3" type="primary">LOC118349892</name>
</gene>